<dbReference type="EMBL" id="CP144540">
    <property type="protein sequence ID" value="WWC65632.1"/>
    <property type="molecule type" value="Genomic_DNA"/>
</dbReference>
<protein>
    <submittedName>
        <fullName evidence="1">Uncharacterized protein</fullName>
    </submittedName>
</protein>
<name>A0A1A5ZXZ5_9TREE</name>
<gene>
    <name evidence="1" type="ORF">I303_07421</name>
    <name evidence="2" type="ORF">I303_108252</name>
</gene>
<evidence type="ECO:0000313" key="3">
    <source>
        <dbReference type="Proteomes" id="UP000078595"/>
    </source>
</evidence>
<reference evidence="2" key="2">
    <citation type="submission" date="2013-07" db="EMBL/GenBank/DDBJ databases">
        <authorList>
            <consortium name="The Broad Institute Genome Sequencing Platform"/>
            <person name="Cuomo C."/>
            <person name="Litvintseva A."/>
            <person name="Chen Y."/>
            <person name="Heitman J."/>
            <person name="Sun S."/>
            <person name="Springer D."/>
            <person name="Dromer F."/>
            <person name="Young S.K."/>
            <person name="Zeng Q."/>
            <person name="Gargeya S."/>
            <person name="Fitzgerald M."/>
            <person name="Abouelleil A."/>
            <person name="Alvarado L."/>
            <person name="Berlin A.M."/>
            <person name="Chapman S.B."/>
            <person name="Dewar J."/>
            <person name="Goldberg J."/>
            <person name="Griggs A."/>
            <person name="Gujja S."/>
            <person name="Hansen M."/>
            <person name="Howarth C."/>
            <person name="Imamovic A."/>
            <person name="Larimer J."/>
            <person name="McCowan C."/>
            <person name="Murphy C."/>
            <person name="Pearson M."/>
            <person name="Priest M."/>
            <person name="Roberts A."/>
            <person name="Saif S."/>
            <person name="Shea T."/>
            <person name="Sykes S."/>
            <person name="Wortman J."/>
            <person name="Nusbaum C."/>
            <person name="Birren B."/>
        </authorList>
    </citation>
    <scope>NUCLEOTIDE SEQUENCE</scope>
    <source>
        <strain evidence="2">CBS 10117</strain>
    </source>
</reference>
<keyword evidence="3" id="KW-1185">Reference proteome</keyword>
<dbReference type="RefSeq" id="XP_018260500.1">
    <property type="nucleotide sequence ID" value="XM_018410690.1"/>
</dbReference>
<dbReference type="Proteomes" id="UP000078595">
    <property type="component" value="Chromosome 11"/>
</dbReference>
<dbReference type="PANTHER" id="PTHR47332">
    <property type="entry name" value="SET DOMAIN-CONTAINING PROTEIN 5"/>
    <property type="match status" value="1"/>
</dbReference>
<accession>A0A1A5ZXZ5</accession>
<evidence type="ECO:0000313" key="2">
    <source>
        <dbReference type="EMBL" id="WWC65632.1"/>
    </source>
</evidence>
<dbReference type="OrthoDB" id="2565108at2759"/>
<dbReference type="InterPro" id="IPR053185">
    <property type="entry name" value="SET_domain_protein"/>
</dbReference>
<dbReference type="GeneID" id="28971120"/>
<proteinExistence type="predicted"/>
<dbReference type="KEGG" id="kdj:28971120"/>
<evidence type="ECO:0000313" key="1">
    <source>
        <dbReference type="EMBL" id="OBR82658.1"/>
    </source>
</evidence>
<sequence length="325" mass="36267">MIRMPQNHQLFFDALLPAASLPSMCTSSPLSVASTIHDGQLGCEASPASAPLSYDTLTSPVYASSPLHALLEKFTISGQPCRLSTFVGKNLGLRANNRIKRGALIMEESPLMCVEVDALDQRIRRHRAYRAFTKLPSTTQDIILALHARCDTRAEPDELVNIVATNSIPLQGDPFEPVKKVGLFETSSRIHPERWMDVVRGRTTASYKSLKEKWLDVPIIKCAASSRKHLKDLATMESILTQEGKLGSLGQIYDQAFEVSAIRGEVKVSKIMAQNALDHYSTIWGRKKAFKHTNYGIFADDPTQLQDWDSFVAQQSEAKKKRRRI</sequence>
<dbReference type="PANTHER" id="PTHR47332:SF4">
    <property type="entry name" value="SET DOMAIN-CONTAINING PROTEIN 5"/>
    <property type="match status" value="1"/>
</dbReference>
<dbReference type="VEuPathDB" id="FungiDB:I303_07421"/>
<reference evidence="2" key="3">
    <citation type="submission" date="2024-02" db="EMBL/GenBank/DDBJ databases">
        <title>Comparative genomics of Cryptococcus and Kwoniella reveals pathogenesis evolution and contrasting modes of karyotype evolution via chromosome fusion or intercentromeric recombination.</title>
        <authorList>
            <person name="Coelho M.A."/>
            <person name="David-Palma M."/>
            <person name="Shea T."/>
            <person name="Bowers K."/>
            <person name="McGinley-Smith S."/>
            <person name="Mohammad A.W."/>
            <person name="Gnirke A."/>
            <person name="Yurkov A.M."/>
            <person name="Nowrousian M."/>
            <person name="Sun S."/>
            <person name="Cuomo C.A."/>
            <person name="Heitman J."/>
        </authorList>
    </citation>
    <scope>NUCLEOTIDE SEQUENCE</scope>
    <source>
        <strain evidence="2">CBS 10117</strain>
    </source>
</reference>
<dbReference type="AlphaFoldDB" id="A0A1A5ZXZ5"/>
<organism evidence="1">
    <name type="scientific">Kwoniella dejecticola CBS 10117</name>
    <dbReference type="NCBI Taxonomy" id="1296121"/>
    <lineage>
        <taxon>Eukaryota</taxon>
        <taxon>Fungi</taxon>
        <taxon>Dikarya</taxon>
        <taxon>Basidiomycota</taxon>
        <taxon>Agaricomycotina</taxon>
        <taxon>Tremellomycetes</taxon>
        <taxon>Tremellales</taxon>
        <taxon>Cryptococcaceae</taxon>
        <taxon>Kwoniella</taxon>
    </lineage>
</organism>
<dbReference type="EMBL" id="KI894035">
    <property type="protein sequence ID" value="OBR82658.1"/>
    <property type="molecule type" value="Genomic_DNA"/>
</dbReference>
<reference evidence="1" key="1">
    <citation type="submission" date="2013-07" db="EMBL/GenBank/DDBJ databases">
        <title>The Genome Sequence of Cryptococcus dejecticola CBS10117.</title>
        <authorList>
            <consortium name="The Broad Institute Genome Sequencing Platform"/>
            <person name="Cuomo C."/>
            <person name="Litvintseva A."/>
            <person name="Chen Y."/>
            <person name="Heitman J."/>
            <person name="Sun S."/>
            <person name="Springer D."/>
            <person name="Dromer F."/>
            <person name="Young S.K."/>
            <person name="Zeng Q."/>
            <person name="Gargeya S."/>
            <person name="Fitzgerald M."/>
            <person name="Abouelleil A."/>
            <person name="Alvarado L."/>
            <person name="Berlin A.M."/>
            <person name="Chapman S.B."/>
            <person name="Dewar J."/>
            <person name="Goldberg J."/>
            <person name="Griggs A."/>
            <person name="Gujja S."/>
            <person name="Hansen M."/>
            <person name="Howarth C."/>
            <person name="Imamovic A."/>
            <person name="Larimer J."/>
            <person name="McCowan C."/>
            <person name="Murphy C."/>
            <person name="Pearson M."/>
            <person name="Priest M."/>
            <person name="Roberts A."/>
            <person name="Saif S."/>
            <person name="Shea T."/>
            <person name="Sykes S."/>
            <person name="Wortman J."/>
            <person name="Nusbaum C."/>
            <person name="Birren B."/>
        </authorList>
    </citation>
    <scope>NUCLEOTIDE SEQUENCE [LARGE SCALE GENOMIC DNA]</scope>
    <source>
        <strain evidence="1">CBS 10117</strain>
    </source>
</reference>